<feature type="compositionally biased region" description="Low complexity" evidence="4">
    <location>
        <begin position="334"/>
        <end position="346"/>
    </location>
</feature>
<sequence length="1448" mass="153369">MSSPTSTSQLKSGSDSVQNSSSSFPSQVRAKKRELADQGSEAMKRERTTKSDDGDSSNFGQESIRKTDITKITEKGGLVDSEGVEKLVQLMVPDRNEKILDLVCRSMLAGVVAATDQFDCLSRFVHLRGLPVLDEWLQDIHRGKIGDGSGPKDSDKSVEEFLFVLLRALAKLPVNLQALQMCHIGKSVNHLRTHKNLEIQKKARGLVDTWKKRVEAEINTSDAKSGSSQGVPWSARPRPPEVAQGGNRHSVASSDVLIKSSVTQLSSSKTAPVKLAQGESASRSTFASASPGSMKSVLSSASANTNSKDGLPRGATVGGASDLPVATAKDEKSSSSSPSHNNSQSNGKGGARGSTAGSISLNKISGGSSRHRKLSNGFTGSTVPGGQRETRSTRSSLHKTSASEKLSESGLTCEKELDGPVVEGISHNLIVKIPNRGRSPAQSVSGGSFDAPSIMNSRASSPVLSEKHNQLDHSMKEKSDSYRVNVTPDFNSESWQSNDFKDLLTGSDEAGGSPAAAATDEECCKISGNNNNLLEVSQDASLSSGNEYKSGNLQDASFSSINALIDSCVKYSGANAPVSVADDGGMNLLASVAAGEISKSDLVAPTGSPQINTTLVEQSCPGNGAEVKSPEVVIQDQALSNGRVGDEHKKQDTISCDLGANIRNNESAPLTTEGKVDGDQNRHINSTCMYVQKIADICLEGKGKLIVKPVSASLTAFPVSTIDKASDSEAEKTFKKRVIGGVRVHENYDEKHNVNGSSLFEDNVNGVSSEDVEMEAAEKSSSHPYSEFDVKGKHCMIEGLSSGGKIAQNSPAIMLQPESFKGTDEDMLHPSDSGIDTAPENLGEHKDGKDNGNHVCKSQDQSKECDSNGLVKPQNEVLGGLCSDVSDHNAKYVEENSEAKEVHEQQILHMAFPSFPSQETEQCLDFKGSKLTGMEAEEAEECTCTTADSSSVPAAGVSDIDAKVEFDLNEGLNADDGKCGELNDMMAPGCSDTVQLISPVVFPASLSGSIPALITVAAAAKGPFVRPEDLLKRKVELGWRGSAATSAFRPAEPRKALEMPPGTRSNIVPNVTAAKPSRPLLDIDLNIPGEKILEDIAFVACSLKTDTVSIPSNNHESAHHKVLASAPIRCSGGLDLDLNQLDEASDVGKCSMSNSLNLDMSLVPVKLLSGSPPNSKVNVYRDFDLNNGPAVDEVSAEPSLFMQNTRSSVPSQHPVSGLRMSNTEIGNFSSWIPSTGNTYSAITTSPIMHDKGDQPFSIVATSGPQRMLGPSTGGSPFGSDVYRGSVLSSSPAVAFPPAPTPFQYPVFPFGSSFPLPSSSFSGGSATYVDSTSGGRLCFPAVNSQFIRPSSTFSSHYPRPYVVSLAENSNDSSAESTKGWGMQGLDLNTGPGGPDVEGRDEFVLAPRQFSLASSQSLVEEQARMFQVAGLLKRKEPEGGWDGYKQSSWQ</sequence>
<feature type="region of interest" description="Disordered" evidence="4">
    <location>
        <begin position="218"/>
        <end position="253"/>
    </location>
</feature>
<keyword evidence="2 3" id="KW-0539">Nucleus</keyword>
<dbReference type="SUPFAM" id="SSF47676">
    <property type="entry name" value="Conserved domain common to transcription factors TFIIS, elongin A, CRSP70"/>
    <property type="match status" value="1"/>
</dbReference>
<feature type="region of interest" description="Disordered" evidence="4">
    <location>
        <begin position="822"/>
        <end position="870"/>
    </location>
</feature>
<feature type="region of interest" description="Disordered" evidence="4">
    <location>
        <begin position="267"/>
        <end position="412"/>
    </location>
</feature>
<feature type="compositionally biased region" description="Polar residues" evidence="4">
    <location>
        <begin position="355"/>
        <end position="368"/>
    </location>
</feature>
<dbReference type="PANTHER" id="PTHR46548:SF1">
    <property type="entry name" value="BAH AND TFIIS DOMAIN-CONTAINING PROTEIN-RELATED"/>
    <property type="match status" value="1"/>
</dbReference>
<evidence type="ECO:0000313" key="7">
    <source>
        <dbReference type="Proteomes" id="UP001163823"/>
    </source>
</evidence>
<evidence type="ECO:0000259" key="5">
    <source>
        <dbReference type="PROSITE" id="PS51319"/>
    </source>
</evidence>
<evidence type="ECO:0000256" key="3">
    <source>
        <dbReference type="PROSITE-ProRule" id="PRU00649"/>
    </source>
</evidence>
<dbReference type="Pfam" id="PF08711">
    <property type="entry name" value="Med26"/>
    <property type="match status" value="1"/>
</dbReference>
<dbReference type="CDD" id="cd00183">
    <property type="entry name" value="TFIIS_I"/>
    <property type="match status" value="1"/>
</dbReference>
<evidence type="ECO:0000256" key="1">
    <source>
        <dbReference type="ARBA" id="ARBA00004123"/>
    </source>
</evidence>
<feature type="compositionally biased region" description="Basic and acidic residues" evidence="4">
    <location>
        <begin position="401"/>
        <end position="412"/>
    </location>
</feature>
<evidence type="ECO:0000256" key="2">
    <source>
        <dbReference type="ARBA" id="ARBA00023242"/>
    </source>
</evidence>
<proteinExistence type="predicted"/>
<dbReference type="KEGG" id="qsa:O6P43_022740"/>
<feature type="compositionally biased region" description="Low complexity" evidence="4">
    <location>
        <begin position="12"/>
        <end position="26"/>
    </location>
</feature>
<dbReference type="Proteomes" id="UP001163823">
    <property type="component" value="Chromosome 9"/>
</dbReference>
<dbReference type="PROSITE" id="PS51319">
    <property type="entry name" value="TFIIS_N"/>
    <property type="match status" value="1"/>
</dbReference>
<feature type="compositionally biased region" description="Basic and acidic residues" evidence="4">
    <location>
        <begin position="842"/>
        <end position="852"/>
    </location>
</feature>
<dbReference type="InterPro" id="IPR003617">
    <property type="entry name" value="TFIIS/CRSP70_N_sub"/>
</dbReference>
<reference evidence="6" key="1">
    <citation type="journal article" date="2023" name="Science">
        <title>Elucidation of the pathway for biosynthesis of saponin adjuvants from the soapbark tree.</title>
        <authorList>
            <person name="Reed J."/>
            <person name="Orme A."/>
            <person name="El-Demerdash A."/>
            <person name="Owen C."/>
            <person name="Martin L.B.B."/>
            <person name="Misra R.C."/>
            <person name="Kikuchi S."/>
            <person name="Rejzek M."/>
            <person name="Martin A.C."/>
            <person name="Harkess A."/>
            <person name="Leebens-Mack J."/>
            <person name="Louveau T."/>
            <person name="Stephenson M.J."/>
            <person name="Osbourn A."/>
        </authorList>
    </citation>
    <scope>NUCLEOTIDE SEQUENCE</scope>
    <source>
        <strain evidence="6">S10</strain>
    </source>
</reference>
<feature type="region of interest" description="Disordered" evidence="4">
    <location>
        <begin position="436"/>
        <end position="463"/>
    </location>
</feature>
<evidence type="ECO:0000313" key="6">
    <source>
        <dbReference type="EMBL" id="KAJ7956271.1"/>
    </source>
</evidence>
<dbReference type="Gene3D" id="1.20.930.10">
    <property type="entry name" value="Conserved domain common to transcription factors TFIIS, elongin A, CRSP70"/>
    <property type="match status" value="1"/>
</dbReference>
<comment type="subcellular location">
    <subcellularLocation>
        <location evidence="1 3">Nucleus</location>
    </subcellularLocation>
</comment>
<dbReference type="EMBL" id="JARAOO010000009">
    <property type="protein sequence ID" value="KAJ7956271.1"/>
    <property type="molecule type" value="Genomic_DNA"/>
</dbReference>
<protein>
    <submittedName>
        <fullName evidence="6">BAH domain</fullName>
    </submittedName>
</protein>
<feature type="compositionally biased region" description="Basic and acidic residues" evidence="4">
    <location>
        <begin position="42"/>
        <end position="53"/>
    </location>
</feature>
<dbReference type="InterPro" id="IPR017923">
    <property type="entry name" value="TFIIS_N"/>
</dbReference>
<dbReference type="InterPro" id="IPR035441">
    <property type="entry name" value="TFIIS/LEDGF_dom_sf"/>
</dbReference>
<keyword evidence="7" id="KW-1185">Reference proteome</keyword>
<dbReference type="PANTHER" id="PTHR46548">
    <property type="entry name" value="BAH AND TFIIS DOMAIN-CONTAINING PROTEIN-RELATED"/>
    <property type="match status" value="1"/>
</dbReference>
<organism evidence="6 7">
    <name type="scientific">Quillaja saponaria</name>
    <name type="common">Soap bark tree</name>
    <dbReference type="NCBI Taxonomy" id="32244"/>
    <lineage>
        <taxon>Eukaryota</taxon>
        <taxon>Viridiplantae</taxon>
        <taxon>Streptophyta</taxon>
        <taxon>Embryophyta</taxon>
        <taxon>Tracheophyta</taxon>
        <taxon>Spermatophyta</taxon>
        <taxon>Magnoliopsida</taxon>
        <taxon>eudicotyledons</taxon>
        <taxon>Gunneridae</taxon>
        <taxon>Pentapetalae</taxon>
        <taxon>rosids</taxon>
        <taxon>fabids</taxon>
        <taxon>Fabales</taxon>
        <taxon>Quillajaceae</taxon>
        <taxon>Quillaja</taxon>
    </lineage>
</organism>
<feature type="compositionally biased region" description="Polar residues" evidence="4">
    <location>
        <begin position="1"/>
        <end position="11"/>
    </location>
</feature>
<feature type="compositionally biased region" description="Polar residues" evidence="4">
    <location>
        <begin position="218"/>
        <end position="231"/>
    </location>
</feature>
<feature type="compositionally biased region" description="Polar residues" evidence="4">
    <location>
        <begin position="454"/>
        <end position="463"/>
    </location>
</feature>
<dbReference type="GO" id="GO:0005634">
    <property type="term" value="C:nucleus"/>
    <property type="evidence" value="ECO:0007669"/>
    <property type="project" value="UniProtKB-SubCell"/>
</dbReference>
<accession>A0AAD7LDS3</accession>
<dbReference type="SMART" id="SM00509">
    <property type="entry name" value="TFS2N"/>
    <property type="match status" value="1"/>
</dbReference>
<gene>
    <name evidence="6" type="ORF">O6P43_022740</name>
</gene>
<feature type="domain" description="TFIIS N-terminal" evidence="5">
    <location>
        <begin position="131"/>
        <end position="217"/>
    </location>
</feature>
<feature type="region of interest" description="Disordered" evidence="4">
    <location>
        <begin position="1"/>
        <end position="65"/>
    </location>
</feature>
<evidence type="ECO:0000256" key="4">
    <source>
        <dbReference type="SAM" id="MobiDB-lite"/>
    </source>
</evidence>
<comment type="caution">
    <text evidence="6">The sequence shown here is derived from an EMBL/GenBank/DDBJ whole genome shotgun (WGS) entry which is preliminary data.</text>
</comment>
<name>A0AAD7LDS3_QUISA</name>
<feature type="compositionally biased region" description="Polar residues" evidence="4">
    <location>
        <begin position="279"/>
        <end position="308"/>
    </location>
</feature>